<feature type="region of interest" description="Disordered" evidence="1">
    <location>
        <begin position="177"/>
        <end position="196"/>
    </location>
</feature>
<feature type="domain" description="PiggyBac transposable element-derived protein" evidence="2">
    <location>
        <begin position="1"/>
        <end position="144"/>
    </location>
</feature>
<dbReference type="PANTHER" id="PTHR46599">
    <property type="entry name" value="PIGGYBAC TRANSPOSABLE ELEMENT-DERIVED PROTEIN 4"/>
    <property type="match status" value="1"/>
</dbReference>
<reference evidence="3" key="1">
    <citation type="submission" date="2015-11" db="EMBL/GenBank/DDBJ databases">
        <title>De novo transcriptome assembly of four potential Pierce s Disease insect vectors from Arizona vineyards.</title>
        <authorList>
            <person name="Tassone E.E."/>
        </authorList>
    </citation>
    <scope>NUCLEOTIDE SEQUENCE</scope>
</reference>
<protein>
    <recommendedName>
        <fullName evidence="2">PiggyBac transposable element-derived protein domain-containing protein</fullName>
    </recommendedName>
</protein>
<sequence>DNFFTSLNLAKDLYSKLTFLTGTLRRNRKGIPPNILSKYNVGERKYKRKNYMLMLGYRQRKSNKKPVLLLSTNSKASNGQRSKKRGNKVYITNKPTIIRAYNDYMGGVDSNDQMLHQYLSDRKTLKFWKKITFNIIGRMVLNAYILYKENTTNPMSRLHFTVSLINQLSSEWFDVKESRPGNESNSDRECGAGDAPQPVNEFFIKLPNRKEKNCCECSAASTSKGGKRRKSTFICRNCKKGLHPKCYPRHKC</sequence>
<evidence type="ECO:0000259" key="2">
    <source>
        <dbReference type="Pfam" id="PF13843"/>
    </source>
</evidence>
<dbReference type="EMBL" id="GECU01033028">
    <property type="protein sequence ID" value="JAS74678.1"/>
    <property type="molecule type" value="Transcribed_RNA"/>
</dbReference>
<gene>
    <name evidence="3" type="ORF">g.475</name>
</gene>
<proteinExistence type="predicted"/>
<evidence type="ECO:0000313" key="3">
    <source>
        <dbReference type="EMBL" id="JAS74678.1"/>
    </source>
</evidence>
<feature type="compositionally biased region" description="Basic and acidic residues" evidence="1">
    <location>
        <begin position="177"/>
        <end position="191"/>
    </location>
</feature>
<evidence type="ECO:0000256" key="1">
    <source>
        <dbReference type="SAM" id="MobiDB-lite"/>
    </source>
</evidence>
<dbReference type="Pfam" id="PF13843">
    <property type="entry name" value="DDE_Tnp_1_7"/>
    <property type="match status" value="1"/>
</dbReference>
<feature type="non-terminal residue" evidence="3">
    <location>
        <position position="1"/>
    </location>
</feature>
<dbReference type="PANTHER" id="PTHR46599:SF3">
    <property type="entry name" value="PIGGYBAC TRANSPOSABLE ELEMENT-DERIVED PROTEIN 4"/>
    <property type="match status" value="1"/>
</dbReference>
<dbReference type="InterPro" id="IPR029526">
    <property type="entry name" value="PGBD"/>
</dbReference>
<dbReference type="AlphaFoldDB" id="A0A1B6HJ45"/>
<name>A0A1B6HJ45_9HEMI</name>
<organism evidence="3">
    <name type="scientific">Homalodisca liturata</name>
    <dbReference type="NCBI Taxonomy" id="320908"/>
    <lineage>
        <taxon>Eukaryota</taxon>
        <taxon>Metazoa</taxon>
        <taxon>Ecdysozoa</taxon>
        <taxon>Arthropoda</taxon>
        <taxon>Hexapoda</taxon>
        <taxon>Insecta</taxon>
        <taxon>Pterygota</taxon>
        <taxon>Neoptera</taxon>
        <taxon>Paraneoptera</taxon>
        <taxon>Hemiptera</taxon>
        <taxon>Auchenorrhyncha</taxon>
        <taxon>Membracoidea</taxon>
        <taxon>Cicadellidae</taxon>
        <taxon>Cicadellinae</taxon>
        <taxon>Proconiini</taxon>
        <taxon>Homalodisca</taxon>
    </lineage>
</organism>
<accession>A0A1B6HJ45</accession>